<dbReference type="EMBL" id="BSYO01000010">
    <property type="protein sequence ID" value="GMH10689.1"/>
    <property type="molecule type" value="Genomic_DNA"/>
</dbReference>
<gene>
    <name evidence="3" type="ORF">Nepgr_012530</name>
</gene>
<sequence length="73" mass="8818">MEEEQKQPIEDLINDLLEHDDDFDQFDVNKELTFKNGEKESRQQWDDIWDDGEANDDFSLQLKVELENNFKKI</sequence>
<name>A0AAD3SHD5_NEPGR</name>
<evidence type="ECO:0000313" key="4">
    <source>
        <dbReference type="Proteomes" id="UP001279734"/>
    </source>
</evidence>
<dbReference type="GO" id="GO:0000724">
    <property type="term" value="P:double-strand break repair via homologous recombination"/>
    <property type="evidence" value="ECO:0007669"/>
    <property type="project" value="TreeGrafter"/>
</dbReference>
<protein>
    <recommendedName>
        <fullName evidence="2">26S proteasome complex subunit SEM1</fullName>
    </recommendedName>
</protein>
<keyword evidence="4" id="KW-1185">Reference proteome</keyword>
<dbReference type="GO" id="GO:0006406">
    <property type="term" value="P:mRNA export from nucleus"/>
    <property type="evidence" value="ECO:0007669"/>
    <property type="project" value="UniProtKB-UniRule"/>
</dbReference>
<proteinExistence type="inferred from homology"/>
<accession>A0AAD3SHD5</accession>
<evidence type="ECO:0000256" key="2">
    <source>
        <dbReference type="RuleBase" id="RU369057"/>
    </source>
</evidence>
<dbReference type="GO" id="GO:0008541">
    <property type="term" value="C:proteasome regulatory particle, lid subcomplex"/>
    <property type="evidence" value="ECO:0007669"/>
    <property type="project" value="UniProtKB-UniRule"/>
</dbReference>
<dbReference type="Proteomes" id="UP001279734">
    <property type="component" value="Unassembled WGS sequence"/>
</dbReference>
<dbReference type="PANTHER" id="PTHR16771:SF0">
    <property type="entry name" value="26S PROTEASOME COMPLEX SUBUNIT SEM1"/>
    <property type="match status" value="1"/>
</dbReference>
<dbReference type="InterPro" id="IPR007834">
    <property type="entry name" value="DSS1_SEM1"/>
</dbReference>
<dbReference type="SMART" id="SM01385">
    <property type="entry name" value="DSS1_SEM1"/>
    <property type="match status" value="1"/>
</dbReference>
<comment type="subcellular location">
    <subcellularLocation>
        <location evidence="2">Nucleus</location>
    </subcellularLocation>
</comment>
<dbReference type="GO" id="GO:0005634">
    <property type="term" value="C:nucleus"/>
    <property type="evidence" value="ECO:0007669"/>
    <property type="project" value="UniProtKB-SubCell"/>
</dbReference>
<dbReference type="AlphaFoldDB" id="A0AAD3SHD5"/>
<reference evidence="3" key="1">
    <citation type="submission" date="2023-05" db="EMBL/GenBank/DDBJ databases">
        <title>Nepenthes gracilis genome sequencing.</title>
        <authorList>
            <person name="Fukushima K."/>
        </authorList>
    </citation>
    <scope>NUCLEOTIDE SEQUENCE</scope>
    <source>
        <strain evidence="3">SING2019-196</strain>
    </source>
</reference>
<comment type="caution">
    <text evidence="3">The sequence shown here is derived from an EMBL/GenBank/DDBJ whole genome shotgun (WGS) entry which is preliminary data.</text>
</comment>
<dbReference type="PANTHER" id="PTHR16771">
    <property type="entry name" value="26 PROTEASOME COMPLEX SUBUNIT DSS1"/>
    <property type="match status" value="1"/>
</dbReference>
<comment type="function">
    <text evidence="2">Component of the 26S proteasome, a multiprotein complex involved in the ATP-dependent degradation of ubiquitinated proteins.</text>
</comment>
<dbReference type="GO" id="GO:0043248">
    <property type="term" value="P:proteasome assembly"/>
    <property type="evidence" value="ECO:0007669"/>
    <property type="project" value="UniProtKB-UniRule"/>
</dbReference>
<evidence type="ECO:0000256" key="1">
    <source>
        <dbReference type="ARBA" id="ARBA00034491"/>
    </source>
</evidence>
<keyword evidence="2" id="KW-0539">Nucleus</keyword>
<evidence type="ECO:0000313" key="3">
    <source>
        <dbReference type="EMBL" id="GMH10689.1"/>
    </source>
</evidence>
<organism evidence="3 4">
    <name type="scientific">Nepenthes gracilis</name>
    <name type="common">Slender pitcher plant</name>
    <dbReference type="NCBI Taxonomy" id="150966"/>
    <lineage>
        <taxon>Eukaryota</taxon>
        <taxon>Viridiplantae</taxon>
        <taxon>Streptophyta</taxon>
        <taxon>Embryophyta</taxon>
        <taxon>Tracheophyta</taxon>
        <taxon>Spermatophyta</taxon>
        <taxon>Magnoliopsida</taxon>
        <taxon>eudicotyledons</taxon>
        <taxon>Gunneridae</taxon>
        <taxon>Pentapetalae</taxon>
        <taxon>Caryophyllales</taxon>
        <taxon>Nepenthaceae</taxon>
        <taxon>Nepenthes</taxon>
    </lineage>
</organism>
<keyword evidence="2" id="KW-0647">Proteasome</keyword>
<comment type="similarity">
    <text evidence="1 2">Belongs to the DSS1/SEM1 family.</text>
</comment>
<dbReference type="Pfam" id="PF05160">
    <property type="entry name" value="DSS1_SEM1"/>
    <property type="match status" value="1"/>
</dbReference>